<dbReference type="SUPFAM" id="SSF47240">
    <property type="entry name" value="Ferritin-like"/>
    <property type="match status" value="1"/>
</dbReference>
<reference evidence="1" key="2">
    <citation type="journal article" date="2021" name="J Anim Sci Technol">
        <title>Complete genome sequence of Paenibacillus konkukensis sp. nov. SK3146 as a potential probiotic strain.</title>
        <authorList>
            <person name="Jung H.I."/>
            <person name="Park S."/>
            <person name="Niu K.M."/>
            <person name="Lee S.W."/>
            <person name="Kothari D."/>
            <person name="Yi K.J."/>
            <person name="Kim S.K."/>
        </authorList>
    </citation>
    <scope>NUCLEOTIDE SEQUENCE</scope>
    <source>
        <strain evidence="1">SK3146</strain>
    </source>
</reference>
<gene>
    <name evidence="1" type="ORF">SK3146_05949</name>
</gene>
<evidence type="ECO:0000313" key="1">
    <source>
        <dbReference type="EMBL" id="UQZ86656.1"/>
    </source>
</evidence>
<keyword evidence="2" id="KW-1185">Reference proteome</keyword>
<sequence length="152" mass="17823">MMIKSPSADDSFSLSAKLQYRDVRRFMSQLQWSVNRTATLIRAYASLVKMSPDEETALDLERMLAEEKKYFALLEALYIELKGTEPLVQPEPFIHNTYPDGLRQMIRWERETIRQYRDTYLLTPSPKVRDLFFYGINDSADHLVGLILLQQL</sequence>
<name>A0ABY4RVG9_9BACL</name>
<dbReference type="RefSeq" id="WP_249862176.1">
    <property type="nucleotide sequence ID" value="NZ_CP027059.1"/>
</dbReference>
<dbReference type="EMBL" id="CP027059">
    <property type="protein sequence ID" value="UQZ86656.1"/>
    <property type="molecule type" value="Genomic_DNA"/>
</dbReference>
<reference evidence="1" key="1">
    <citation type="submission" date="2018-02" db="EMBL/GenBank/DDBJ databases">
        <authorList>
            <person name="Kim S.-K."/>
            <person name="Jung H.-I."/>
            <person name="Lee S.-W."/>
        </authorList>
    </citation>
    <scope>NUCLEOTIDE SEQUENCE</scope>
    <source>
        <strain evidence="1">SK3146</strain>
    </source>
</reference>
<evidence type="ECO:0000313" key="2">
    <source>
        <dbReference type="Proteomes" id="UP001057134"/>
    </source>
</evidence>
<protein>
    <submittedName>
        <fullName evidence="1">Uncharacterized protein</fullName>
    </submittedName>
</protein>
<dbReference type="Proteomes" id="UP001057134">
    <property type="component" value="Chromosome"/>
</dbReference>
<accession>A0ABY4RVG9</accession>
<dbReference type="InterPro" id="IPR009078">
    <property type="entry name" value="Ferritin-like_SF"/>
</dbReference>
<organism evidence="1 2">
    <name type="scientific">Paenibacillus konkukensis</name>
    <dbReference type="NCBI Taxonomy" id="2020716"/>
    <lineage>
        <taxon>Bacteria</taxon>
        <taxon>Bacillati</taxon>
        <taxon>Bacillota</taxon>
        <taxon>Bacilli</taxon>
        <taxon>Bacillales</taxon>
        <taxon>Paenibacillaceae</taxon>
        <taxon>Paenibacillus</taxon>
    </lineage>
</organism>
<proteinExistence type="predicted"/>
<dbReference type="CDD" id="cd00657">
    <property type="entry name" value="Ferritin_like"/>
    <property type="match status" value="1"/>
</dbReference>